<protein>
    <submittedName>
        <fullName evidence="2">Uncharacterized protein</fullName>
    </submittedName>
</protein>
<sequence length="38" mass="4375">MHTVLFAFGKYDFLWIFWQVLAVFFIVAVGLLGVALQN</sequence>
<keyword evidence="1" id="KW-0472">Membrane</keyword>
<keyword evidence="1" id="KW-1133">Transmembrane helix</keyword>
<evidence type="ECO:0000313" key="3">
    <source>
        <dbReference type="Proteomes" id="UP000036185"/>
    </source>
</evidence>
<dbReference type="EMBL" id="CP011913">
    <property type="protein sequence ID" value="AKN76974.1"/>
    <property type="molecule type" value="Genomic_DNA"/>
</dbReference>
<keyword evidence="1" id="KW-0812">Transmembrane</keyword>
<dbReference type="Proteomes" id="UP000036185">
    <property type="component" value="Chromosome"/>
</dbReference>
<gene>
    <name evidence="2" type="ORF">CulFRC58_1120</name>
</gene>
<keyword evidence="3" id="KW-1185">Reference proteome</keyword>
<feature type="transmembrane region" description="Helical" evidence="1">
    <location>
        <begin position="15"/>
        <end position="36"/>
    </location>
</feature>
<evidence type="ECO:0000313" key="2">
    <source>
        <dbReference type="EMBL" id="AKN76974.1"/>
    </source>
</evidence>
<organism evidence="2 3">
    <name type="scientific">Corynebacterium ulcerans FRC58</name>
    <dbReference type="NCBI Taxonomy" id="1408268"/>
    <lineage>
        <taxon>Bacteria</taxon>
        <taxon>Bacillati</taxon>
        <taxon>Actinomycetota</taxon>
        <taxon>Actinomycetes</taxon>
        <taxon>Mycobacteriales</taxon>
        <taxon>Corynebacteriaceae</taxon>
        <taxon>Corynebacterium</taxon>
    </lineage>
</organism>
<accession>A0ABN4GXF5</accession>
<proteinExistence type="predicted"/>
<reference evidence="2 3" key="1">
    <citation type="journal article" date="2014" name="Int. J. Syst. Evol. Microbiol.">
        <title>Draft Genome Sequence of Corynebacterium ulcerans FRC58, Isolated from the Bronchitic Aspiration of a Patient in France.</title>
        <authorList>
            <person name="Silva Ado S."/>
            <person name="Barauna R.A."/>
            <person name="de Sa P.C."/>
            <person name="das Gracas D.A."/>
            <person name="Carneiro A.R."/>
            <person name="Thouvenin M."/>
            <person name="Azevedo V."/>
            <person name="Badell E."/>
            <person name="Guiso N."/>
            <person name="da Silva A.L."/>
            <person name="Ramos R.T."/>
        </authorList>
    </citation>
    <scope>NUCLEOTIDE SEQUENCE [LARGE SCALE GENOMIC DNA]</scope>
    <source>
        <strain evidence="2 3">FRC58</strain>
    </source>
</reference>
<evidence type="ECO:0000256" key="1">
    <source>
        <dbReference type="SAM" id="Phobius"/>
    </source>
</evidence>
<name>A0ABN4GXF5_CORUL</name>